<comment type="caution">
    <text evidence="2">The sequence shown here is derived from an EMBL/GenBank/DDBJ whole genome shotgun (WGS) entry which is preliminary data.</text>
</comment>
<feature type="compositionally biased region" description="Pro residues" evidence="1">
    <location>
        <begin position="16"/>
        <end position="31"/>
    </location>
</feature>
<proteinExistence type="predicted"/>
<feature type="region of interest" description="Disordered" evidence="1">
    <location>
        <begin position="1"/>
        <end position="53"/>
    </location>
</feature>
<reference evidence="2" key="1">
    <citation type="submission" date="2022-03" db="EMBL/GenBank/DDBJ databases">
        <title>Identification of a novel bacterium isolated from mangrove sediments.</title>
        <authorList>
            <person name="Pan X."/>
        </authorList>
    </citation>
    <scope>NUCLEOTIDE SEQUENCE</scope>
    <source>
        <strain evidence="2">B2580</strain>
    </source>
</reference>
<keyword evidence="3" id="KW-1185">Reference proteome</keyword>
<organism evidence="2 3">
    <name type="scientific">Novosphingobium album</name>
    <name type="common">ex Hu et al. 2023</name>
    <dbReference type="NCBI Taxonomy" id="2930093"/>
    <lineage>
        <taxon>Bacteria</taxon>
        <taxon>Pseudomonadati</taxon>
        <taxon>Pseudomonadota</taxon>
        <taxon>Alphaproteobacteria</taxon>
        <taxon>Sphingomonadales</taxon>
        <taxon>Sphingomonadaceae</taxon>
        <taxon>Novosphingobium</taxon>
    </lineage>
</organism>
<sequence>MATQPGEVPGTSPAETPVPPSEPFEPATPPETEPDYPDFDQPDTGPAEMPPLD</sequence>
<dbReference type="RefSeq" id="WP_243990145.1">
    <property type="nucleotide sequence ID" value="NZ_JALHLE010000002.1"/>
</dbReference>
<feature type="compositionally biased region" description="Acidic residues" evidence="1">
    <location>
        <begin position="32"/>
        <end position="41"/>
    </location>
</feature>
<gene>
    <name evidence="2" type="ORF">MTR64_01815</name>
</gene>
<protein>
    <recommendedName>
        <fullName evidence="4">Stereocilin</fullName>
    </recommendedName>
</protein>
<evidence type="ECO:0000313" key="2">
    <source>
        <dbReference type="EMBL" id="MCJ2177291.1"/>
    </source>
</evidence>
<name>A0ABT0AWY9_9SPHN</name>
<dbReference type="Proteomes" id="UP001162880">
    <property type="component" value="Unassembled WGS sequence"/>
</dbReference>
<evidence type="ECO:0000256" key="1">
    <source>
        <dbReference type="SAM" id="MobiDB-lite"/>
    </source>
</evidence>
<evidence type="ECO:0000313" key="3">
    <source>
        <dbReference type="Proteomes" id="UP001162880"/>
    </source>
</evidence>
<dbReference type="EMBL" id="JALHLE010000002">
    <property type="protein sequence ID" value="MCJ2177291.1"/>
    <property type="molecule type" value="Genomic_DNA"/>
</dbReference>
<evidence type="ECO:0008006" key="4">
    <source>
        <dbReference type="Google" id="ProtNLM"/>
    </source>
</evidence>
<accession>A0ABT0AWY9</accession>